<evidence type="ECO:0000256" key="8">
    <source>
        <dbReference type="ARBA" id="ARBA00022927"/>
    </source>
</evidence>
<dbReference type="InterPro" id="IPR029025">
    <property type="entry name" value="T3SS_substrate_exporter_C"/>
</dbReference>
<name>A0A0Q2MCX4_VIBFU</name>
<dbReference type="PANTHER" id="PTHR30531">
    <property type="entry name" value="FLAGELLAR BIOSYNTHETIC PROTEIN FLHB"/>
    <property type="match status" value="1"/>
</dbReference>
<keyword evidence="9 13" id="KW-1133">Transmembrane helix</keyword>
<feature type="region of interest" description="Disordered" evidence="14">
    <location>
        <begin position="1"/>
        <end position="20"/>
    </location>
</feature>
<keyword evidence="16" id="KW-1185">Reference proteome</keyword>
<keyword evidence="11 13" id="KW-1006">Bacterial flagellum protein export</keyword>
<feature type="transmembrane region" description="Helical" evidence="13">
    <location>
        <begin position="29"/>
        <end position="45"/>
    </location>
</feature>
<dbReference type="GO" id="GO:0005886">
    <property type="term" value="C:plasma membrane"/>
    <property type="evidence" value="ECO:0007669"/>
    <property type="project" value="UniProtKB-SubCell"/>
</dbReference>
<dbReference type="Gene3D" id="3.40.1690.10">
    <property type="entry name" value="secretion proteins EscU"/>
    <property type="match status" value="1"/>
</dbReference>
<evidence type="ECO:0000313" key="16">
    <source>
        <dbReference type="Proteomes" id="UP000051221"/>
    </source>
</evidence>
<evidence type="ECO:0000256" key="10">
    <source>
        <dbReference type="ARBA" id="ARBA00023136"/>
    </source>
</evidence>
<comment type="similarity">
    <text evidence="2 13">Belongs to the type III secretion exporter family.</text>
</comment>
<dbReference type="InterPro" id="IPR006136">
    <property type="entry name" value="FlhB"/>
</dbReference>
<organism evidence="15 16">
    <name type="scientific">Vibrio furnissii</name>
    <dbReference type="NCBI Taxonomy" id="29494"/>
    <lineage>
        <taxon>Bacteria</taxon>
        <taxon>Pseudomonadati</taxon>
        <taxon>Pseudomonadota</taxon>
        <taxon>Gammaproteobacteria</taxon>
        <taxon>Vibrionales</taxon>
        <taxon>Vibrionaceae</taxon>
        <taxon>Vibrio</taxon>
    </lineage>
</organism>
<dbReference type="Gene3D" id="6.10.250.2080">
    <property type="match status" value="1"/>
</dbReference>
<dbReference type="AlphaFoldDB" id="A0A0Q2MCX4"/>
<evidence type="ECO:0000256" key="11">
    <source>
        <dbReference type="ARBA" id="ARBA00023225"/>
    </source>
</evidence>
<dbReference type="NCBIfam" id="TIGR00328">
    <property type="entry name" value="flhB"/>
    <property type="match status" value="1"/>
</dbReference>
<feature type="transmembrane region" description="Helical" evidence="13">
    <location>
        <begin position="140"/>
        <end position="161"/>
    </location>
</feature>
<keyword evidence="5 13" id="KW-1003">Cell membrane</keyword>
<evidence type="ECO:0000256" key="6">
    <source>
        <dbReference type="ARBA" id="ARBA00022692"/>
    </source>
</evidence>
<dbReference type="GO" id="GO:0009306">
    <property type="term" value="P:protein secretion"/>
    <property type="evidence" value="ECO:0007669"/>
    <property type="project" value="InterPro"/>
</dbReference>
<evidence type="ECO:0000256" key="7">
    <source>
        <dbReference type="ARBA" id="ARBA00022795"/>
    </source>
</evidence>
<accession>A0A0Q2MCX4</accession>
<evidence type="ECO:0000256" key="4">
    <source>
        <dbReference type="ARBA" id="ARBA00022448"/>
    </source>
</evidence>
<dbReference type="EMBL" id="LKHS01000010">
    <property type="protein sequence ID" value="KQH85570.1"/>
    <property type="molecule type" value="Genomic_DNA"/>
</dbReference>
<sequence>MSSGNKTEQASSQKLDKARKQGQIARSKEFSSAIMLMVCIGYFYANADSLSGHLMQLFEVSFRFTAESQRDHDHILHLITQSLYLMIKVFAPLIIFQFIASAIATCLLGGFHFNLSLLAPKFSKINPLSGIKRIFSKQTLVEFLKNVAKISLIFALLYYMISTNFHMIGSLVRASFQTTIHFSLQYVLELLGMLILIAILFGVIDIPYQKMTFGTQMKMTKQEVKQEHKEQEGRPEIKSRIRQIQMQNARRSASQTVPTADVVLMNPTHFAVALKYDLTKAEAPFVVAKGKNEVAFYIRTLAEQHQVEVLVVPEITRSIYHTTQLNQMIPNQLFLAVAQILKYVQQLKSWKTGQQGKPAKLPAFVIPDNLRY</sequence>
<dbReference type="InterPro" id="IPR006135">
    <property type="entry name" value="T3SS_substrate_exporter"/>
</dbReference>
<keyword evidence="15" id="KW-0282">Flagellum</keyword>
<dbReference type="GO" id="GO:0044780">
    <property type="term" value="P:bacterial-type flagellum assembly"/>
    <property type="evidence" value="ECO:0007669"/>
    <property type="project" value="InterPro"/>
</dbReference>
<evidence type="ECO:0000313" key="15">
    <source>
        <dbReference type="EMBL" id="KQH85570.1"/>
    </source>
</evidence>
<evidence type="ECO:0000256" key="5">
    <source>
        <dbReference type="ARBA" id="ARBA00022475"/>
    </source>
</evidence>
<dbReference type="PRINTS" id="PR00950">
    <property type="entry name" value="TYPE3IMSPROT"/>
</dbReference>
<evidence type="ECO:0000256" key="12">
    <source>
        <dbReference type="ARBA" id="ARBA00025078"/>
    </source>
</evidence>
<keyword evidence="4 13" id="KW-0813">Transport</keyword>
<feature type="transmembrane region" description="Helical" evidence="13">
    <location>
        <begin position="186"/>
        <end position="208"/>
    </location>
</feature>
<feature type="compositionally biased region" description="Polar residues" evidence="14">
    <location>
        <begin position="1"/>
        <end position="13"/>
    </location>
</feature>
<keyword evidence="8 13" id="KW-0653">Protein transport</keyword>
<evidence type="ECO:0000256" key="14">
    <source>
        <dbReference type="SAM" id="MobiDB-lite"/>
    </source>
</evidence>
<dbReference type="RefSeq" id="WP_055466388.1">
    <property type="nucleotide sequence ID" value="NZ_LKHS01000010.1"/>
</dbReference>
<proteinExistence type="inferred from homology"/>
<comment type="subcellular location">
    <subcellularLocation>
        <location evidence="1">Cell membrane</location>
        <topology evidence="1">Multi-pass membrane protein</topology>
    </subcellularLocation>
</comment>
<comment type="caution">
    <text evidence="15">The sequence shown here is derived from an EMBL/GenBank/DDBJ whole genome shotgun (WGS) entry which is preliminary data.</text>
</comment>
<evidence type="ECO:0000256" key="3">
    <source>
        <dbReference type="ARBA" id="ARBA00021622"/>
    </source>
</evidence>
<evidence type="ECO:0000256" key="13">
    <source>
        <dbReference type="RuleBase" id="RU364091"/>
    </source>
</evidence>
<dbReference type="Pfam" id="PF01312">
    <property type="entry name" value="Bac_export_2"/>
    <property type="match status" value="1"/>
</dbReference>
<reference evidence="15 16" key="1">
    <citation type="submission" date="2015-08" db="EMBL/GenBank/DDBJ databases">
        <title>Antibacterial properties of a collection of Vibrionaceae strains.</title>
        <authorList>
            <person name="Giubergia S."/>
        </authorList>
    </citation>
    <scope>NUCLEOTIDE SEQUENCE [LARGE SCALE GENOMIC DNA]</scope>
    <source>
        <strain evidence="15 16">S0821</strain>
    </source>
</reference>
<evidence type="ECO:0000256" key="9">
    <source>
        <dbReference type="ARBA" id="ARBA00022989"/>
    </source>
</evidence>
<dbReference type="Proteomes" id="UP000051221">
    <property type="component" value="Unassembled WGS sequence"/>
</dbReference>
<comment type="function">
    <text evidence="12 13">Required for formation of the rod structure in the basal body of the flagellar apparatus. Together with FliI and FliH, may constitute the export apparatus of flagellin.</text>
</comment>
<dbReference type="PANTHER" id="PTHR30531:SF12">
    <property type="entry name" value="FLAGELLAR BIOSYNTHETIC PROTEIN FLHB"/>
    <property type="match status" value="1"/>
</dbReference>
<protein>
    <recommendedName>
        <fullName evidence="3 13">Flagellar biosynthetic protein FlhB</fullName>
    </recommendedName>
</protein>
<dbReference type="SUPFAM" id="SSF160544">
    <property type="entry name" value="EscU C-terminal domain-like"/>
    <property type="match status" value="1"/>
</dbReference>
<keyword evidence="7 13" id="KW-1005">Bacterial flagellum biogenesis</keyword>
<keyword evidence="6 13" id="KW-0812">Transmembrane</keyword>
<dbReference type="InParanoid" id="A0A0Q2MCX4"/>
<evidence type="ECO:0000256" key="1">
    <source>
        <dbReference type="ARBA" id="ARBA00004651"/>
    </source>
</evidence>
<keyword evidence="15" id="KW-0969">Cilium</keyword>
<gene>
    <name evidence="13" type="primary">flhB</name>
    <name evidence="15" type="ORF">AMR76_13790</name>
</gene>
<keyword evidence="15" id="KW-0966">Cell projection</keyword>
<feature type="transmembrane region" description="Helical" evidence="13">
    <location>
        <begin position="94"/>
        <end position="119"/>
    </location>
</feature>
<keyword evidence="10 13" id="KW-0472">Membrane</keyword>
<evidence type="ECO:0000256" key="2">
    <source>
        <dbReference type="ARBA" id="ARBA00010690"/>
    </source>
</evidence>